<keyword evidence="3" id="KW-1185">Reference proteome</keyword>
<accession>A0A6M4WNG8</accession>
<proteinExistence type="predicted"/>
<dbReference type="Proteomes" id="UP000502665">
    <property type="component" value="Chromosome"/>
</dbReference>
<protein>
    <submittedName>
        <fullName evidence="2">Uncharacterized protein</fullName>
    </submittedName>
</protein>
<dbReference type="RefSeq" id="WP_171397344.1">
    <property type="nucleotide sequence ID" value="NZ_CP049838.1"/>
</dbReference>
<gene>
    <name evidence="2" type="ORF">G9272_16955</name>
</gene>
<name>A0A6M4WNG8_9ACTN</name>
<dbReference type="EMBL" id="CP049838">
    <property type="protein sequence ID" value="QJT01789.1"/>
    <property type="molecule type" value="Genomic_DNA"/>
</dbReference>
<evidence type="ECO:0000256" key="1">
    <source>
        <dbReference type="SAM" id="MobiDB-lite"/>
    </source>
</evidence>
<reference evidence="2" key="1">
    <citation type="submission" date="2020-03" db="EMBL/GenBank/DDBJ databases">
        <title>Molecular networking-based the target discovery of potent antiproliferative macrolactams: 5/6/7/16 polycyclic ansamycins and glycosylated trienomycin from Streptomyces cacaoi subsp. asoensis.</title>
        <authorList>
            <person name="Liu L.-L."/>
        </authorList>
    </citation>
    <scope>NUCLEOTIDE SEQUENCE [LARGE SCALE GENOMIC DNA]</scope>
    <source>
        <strain evidence="2">H2S5</strain>
    </source>
</reference>
<evidence type="ECO:0000313" key="2">
    <source>
        <dbReference type="EMBL" id="QJT01789.1"/>
    </source>
</evidence>
<dbReference type="AlphaFoldDB" id="A0A6M4WNG8"/>
<feature type="region of interest" description="Disordered" evidence="1">
    <location>
        <begin position="114"/>
        <end position="136"/>
    </location>
</feature>
<organism evidence="2 3">
    <name type="scientific">Streptomyces asoensis</name>
    <dbReference type="NCBI Taxonomy" id="249586"/>
    <lineage>
        <taxon>Bacteria</taxon>
        <taxon>Bacillati</taxon>
        <taxon>Actinomycetota</taxon>
        <taxon>Actinomycetes</taxon>
        <taxon>Kitasatosporales</taxon>
        <taxon>Streptomycetaceae</taxon>
        <taxon>Streptomyces</taxon>
    </lineage>
</organism>
<evidence type="ECO:0000313" key="3">
    <source>
        <dbReference type="Proteomes" id="UP000502665"/>
    </source>
</evidence>
<sequence>MFLVYAQEGTEEPKRWRYNPRRIMSAERENIERLTGRTWTEFTKDVVQGSSICRRALLFTFQKRDHPGIRFDDIDFAWEELTLEYSKGELKQMRDAAAESAPAEMRAAVLARIDGQIEAAPDDPEEEGKAQPPVAE</sequence>